<dbReference type="Gene3D" id="3.40.50.720">
    <property type="entry name" value="NAD(P)-binding Rossmann-like Domain"/>
    <property type="match status" value="1"/>
</dbReference>
<comment type="caution">
    <text evidence="1">The sequence shown here is derived from an EMBL/GenBank/DDBJ whole genome shotgun (WGS) entry which is preliminary data.</text>
</comment>
<gene>
    <name evidence="1" type="ORF">S01H1_61878</name>
</gene>
<proteinExistence type="predicted"/>
<protein>
    <submittedName>
        <fullName evidence="1">Uncharacterized protein</fullName>
    </submittedName>
</protein>
<dbReference type="AlphaFoldDB" id="X0X321"/>
<dbReference type="SUPFAM" id="SSF51735">
    <property type="entry name" value="NAD(P)-binding Rossmann-fold domains"/>
    <property type="match status" value="1"/>
</dbReference>
<feature type="non-terminal residue" evidence="1">
    <location>
        <position position="42"/>
    </location>
</feature>
<reference evidence="1" key="1">
    <citation type="journal article" date="2014" name="Front. Microbiol.">
        <title>High frequency of phylogenetically diverse reductive dehalogenase-homologous genes in deep subseafloor sedimentary metagenomes.</title>
        <authorList>
            <person name="Kawai M."/>
            <person name="Futagami T."/>
            <person name="Toyoda A."/>
            <person name="Takaki Y."/>
            <person name="Nishi S."/>
            <person name="Hori S."/>
            <person name="Arai W."/>
            <person name="Tsubouchi T."/>
            <person name="Morono Y."/>
            <person name="Uchiyama I."/>
            <person name="Ito T."/>
            <person name="Fujiyama A."/>
            <person name="Inagaki F."/>
            <person name="Takami H."/>
        </authorList>
    </citation>
    <scope>NUCLEOTIDE SEQUENCE</scope>
    <source>
        <strain evidence="1">Expedition CK06-06</strain>
    </source>
</reference>
<accession>X0X321</accession>
<evidence type="ECO:0000313" key="1">
    <source>
        <dbReference type="EMBL" id="GAG37614.1"/>
    </source>
</evidence>
<name>X0X321_9ZZZZ</name>
<sequence>MSRLEELSGRIDSRQARIGVVGLGYVGLPLALEFAKAGFRVT</sequence>
<dbReference type="EMBL" id="BARS01040614">
    <property type="protein sequence ID" value="GAG37614.1"/>
    <property type="molecule type" value="Genomic_DNA"/>
</dbReference>
<organism evidence="1">
    <name type="scientific">marine sediment metagenome</name>
    <dbReference type="NCBI Taxonomy" id="412755"/>
    <lineage>
        <taxon>unclassified sequences</taxon>
        <taxon>metagenomes</taxon>
        <taxon>ecological metagenomes</taxon>
    </lineage>
</organism>
<dbReference type="InterPro" id="IPR036291">
    <property type="entry name" value="NAD(P)-bd_dom_sf"/>
</dbReference>